<dbReference type="InterPro" id="IPR050641">
    <property type="entry name" value="RIFMO-like"/>
</dbReference>
<evidence type="ECO:0000256" key="5">
    <source>
        <dbReference type="ARBA" id="ARBA00023002"/>
    </source>
</evidence>
<comment type="similarity">
    <text evidence="2">Belongs to the PheA/TfdB FAD monooxygenase family.</text>
</comment>
<dbReference type="InterPro" id="IPR002938">
    <property type="entry name" value="FAD-bd"/>
</dbReference>
<dbReference type="AlphaFoldDB" id="A0A165ER42"/>
<keyword evidence="7" id="KW-0503">Monooxygenase</keyword>
<dbReference type="PANTHER" id="PTHR43004">
    <property type="entry name" value="TRK SYSTEM POTASSIUM UPTAKE PROTEIN"/>
    <property type="match status" value="1"/>
</dbReference>
<dbReference type="GO" id="GO:0071949">
    <property type="term" value="F:FAD binding"/>
    <property type="evidence" value="ECO:0007669"/>
    <property type="project" value="InterPro"/>
</dbReference>
<gene>
    <name evidence="7" type="ORF">LAESUDRAFT_771747</name>
</gene>
<evidence type="ECO:0000259" key="6">
    <source>
        <dbReference type="Pfam" id="PF01494"/>
    </source>
</evidence>
<protein>
    <submittedName>
        <fullName evidence="7">Monooxygenase</fullName>
    </submittedName>
</protein>
<keyword evidence="4" id="KW-0274">FAD</keyword>
<evidence type="ECO:0000313" key="8">
    <source>
        <dbReference type="Proteomes" id="UP000076871"/>
    </source>
</evidence>
<dbReference type="GO" id="GO:0016709">
    <property type="term" value="F:oxidoreductase activity, acting on paired donors, with incorporation or reduction of molecular oxygen, NAD(P)H as one donor, and incorporation of one atom of oxygen"/>
    <property type="evidence" value="ECO:0007669"/>
    <property type="project" value="UniProtKB-ARBA"/>
</dbReference>
<dbReference type="SUPFAM" id="SSF51905">
    <property type="entry name" value="FAD/NAD(P)-binding domain"/>
    <property type="match status" value="1"/>
</dbReference>
<dbReference type="Gene3D" id="3.50.50.60">
    <property type="entry name" value="FAD/NAD(P)-binding domain"/>
    <property type="match status" value="1"/>
</dbReference>
<evidence type="ECO:0000256" key="1">
    <source>
        <dbReference type="ARBA" id="ARBA00001974"/>
    </source>
</evidence>
<dbReference type="Gene3D" id="3.30.70.2450">
    <property type="match status" value="1"/>
</dbReference>
<dbReference type="OrthoDB" id="2690153at2759"/>
<keyword evidence="5" id="KW-0560">Oxidoreductase</keyword>
<dbReference type="InterPro" id="IPR036249">
    <property type="entry name" value="Thioredoxin-like_sf"/>
</dbReference>
<evidence type="ECO:0000313" key="7">
    <source>
        <dbReference type="EMBL" id="KZT07591.1"/>
    </source>
</evidence>
<reference evidence="7 8" key="1">
    <citation type="journal article" date="2016" name="Mol. Biol. Evol.">
        <title>Comparative Genomics of Early-Diverging Mushroom-Forming Fungi Provides Insights into the Origins of Lignocellulose Decay Capabilities.</title>
        <authorList>
            <person name="Nagy L.G."/>
            <person name="Riley R."/>
            <person name="Tritt A."/>
            <person name="Adam C."/>
            <person name="Daum C."/>
            <person name="Floudas D."/>
            <person name="Sun H."/>
            <person name="Yadav J.S."/>
            <person name="Pangilinan J."/>
            <person name="Larsson K.H."/>
            <person name="Matsuura K."/>
            <person name="Barry K."/>
            <person name="Labutti K."/>
            <person name="Kuo R."/>
            <person name="Ohm R.A."/>
            <person name="Bhattacharya S.S."/>
            <person name="Shirouzu T."/>
            <person name="Yoshinaga Y."/>
            <person name="Martin F.M."/>
            <person name="Grigoriev I.V."/>
            <person name="Hibbett D.S."/>
        </authorList>
    </citation>
    <scope>NUCLEOTIDE SEQUENCE [LARGE SCALE GENOMIC DNA]</scope>
    <source>
        <strain evidence="7 8">93-53</strain>
    </source>
</reference>
<evidence type="ECO:0000256" key="4">
    <source>
        <dbReference type="ARBA" id="ARBA00022827"/>
    </source>
</evidence>
<evidence type="ECO:0000256" key="2">
    <source>
        <dbReference type="ARBA" id="ARBA00007801"/>
    </source>
</evidence>
<organism evidence="7 8">
    <name type="scientific">Laetiporus sulphureus 93-53</name>
    <dbReference type="NCBI Taxonomy" id="1314785"/>
    <lineage>
        <taxon>Eukaryota</taxon>
        <taxon>Fungi</taxon>
        <taxon>Dikarya</taxon>
        <taxon>Basidiomycota</taxon>
        <taxon>Agaricomycotina</taxon>
        <taxon>Agaricomycetes</taxon>
        <taxon>Polyporales</taxon>
        <taxon>Laetiporus</taxon>
    </lineage>
</organism>
<dbReference type="InParanoid" id="A0A165ER42"/>
<name>A0A165ER42_9APHY</name>
<dbReference type="GeneID" id="63830823"/>
<dbReference type="PANTHER" id="PTHR43004:SF19">
    <property type="entry name" value="BINDING MONOOXYGENASE, PUTATIVE (JCVI)-RELATED"/>
    <property type="match status" value="1"/>
</dbReference>
<accession>A0A165ER42</accession>
<dbReference type="PRINTS" id="PR00420">
    <property type="entry name" value="RNGMNOXGNASE"/>
</dbReference>
<keyword evidence="3" id="KW-0285">Flavoprotein</keyword>
<dbReference type="EMBL" id="KV427618">
    <property type="protein sequence ID" value="KZT07591.1"/>
    <property type="molecule type" value="Genomic_DNA"/>
</dbReference>
<dbReference type="Gene3D" id="3.40.30.120">
    <property type="match status" value="1"/>
</dbReference>
<dbReference type="RefSeq" id="XP_040765331.1">
    <property type="nucleotide sequence ID" value="XM_040913795.1"/>
</dbReference>
<evidence type="ECO:0000256" key="3">
    <source>
        <dbReference type="ARBA" id="ARBA00022630"/>
    </source>
</evidence>
<proteinExistence type="inferred from homology"/>
<comment type="cofactor">
    <cofactor evidence="1">
        <name>FAD</name>
        <dbReference type="ChEBI" id="CHEBI:57692"/>
    </cofactor>
</comment>
<keyword evidence="8" id="KW-1185">Reference proteome</keyword>
<dbReference type="SUPFAM" id="SSF52833">
    <property type="entry name" value="Thioredoxin-like"/>
    <property type="match status" value="1"/>
</dbReference>
<dbReference type="InterPro" id="IPR036188">
    <property type="entry name" value="FAD/NAD-bd_sf"/>
</dbReference>
<dbReference type="Proteomes" id="UP000076871">
    <property type="component" value="Unassembled WGS sequence"/>
</dbReference>
<dbReference type="STRING" id="1314785.A0A165ER42"/>
<dbReference type="Pfam" id="PF01494">
    <property type="entry name" value="FAD_binding_3"/>
    <property type="match status" value="1"/>
</dbReference>
<feature type="domain" description="FAD-binding" evidence="6">
    <location>
        <begin position="6"/>
        <end position="355"/>
    </location>
</feature>
<sequence length="554" mass="60189">MSTTTLPVLIVGAGPTGLVLGLTLAQNGIPFRIIDKETKYHIGQRGAGIQPRTLEAYNLLGVLPDIVEKGVPHRPMRIYKLPGGVEVERSFYLVPPANPEPSKPYINPWLIGQATTEAILRAHLEKFGHRVELGTELRGFEQSADGVTVQIARKEGEHETLETVTCRWLVGADGGKGVVRKQLGLTFLGESLQAELIIGDIEVGNLDSDVSSSRYAIPNDTAVVLRPSEEKGLFFVAVSGSDVDYAKIMADDDALLETIRKVTNRNDLEFGVVRWKSDYRPSVRMVNKFGEGRVFLAGDAAHIHSPTGGQGLNSGVQDALNLGWKLALVEKGLATPSLLSTFNEERHPVIKFMLTETTAIFRQRFAATATTPFGRDGWQRGQHLQQLGVNYRWSSIVRDERAPDVVKEPMDVYGINSDDVPRAGDRAPDAPGLVDVKGGDATSLFRIFSPSRHTVLIFSSDETKAKSALDALKPYPRDVLRSVIIYPQDAQSTASIGGADLVLVDRDGYAYSDYAVEKDAFTIVAVRPDGVIGAIAAGAEGLTQYFHGVFSAVA</sequence>